<dbReference type="GO" id="GO:0008080">
    <property type="term" value="F:N-acetyltransferase activity"/>
    <property type="evidence" value="ECO:0007669"/>
    <property type="project" value="InterPro"/>
</dbReference>
<comment type="caution">
    <text evidence="5">The sequence shown here is derived from an EMBL/GenBank/DDBJ whole genome shotgun (WGS) entry which is preliminary data.</text>
</comment>
<keyword evidence="2" id="KW-0808">Transferase</keyword>
<dbReference type="SUPFAM" id="SSF55729">
    <property type="entry name" value="Acyl-CoA N-acyltransferases (Nat)"/>
    <property type="match status" value="1"/>
</dbReference>
<evidence type="ECO:0000259" key="4">
    <source>
        <dbReference type="Pfam" id="PF13302"/>
    </source>
</evidence>
<evidence type="ECO:0000313" key="6">
    <source>
        <dbReference type="Proteomes" id="UP000629468"/>
    </source>
</evidence>
<dbReference type="PANTHER" id="PTHR13256:SF16">
    <property type="entry name" value="ALPHA_BETA-TUBULIN-N-ACETYLTRANSFERASE 9"/>
    <property type="match status" value="1"/>
</dbReference>
<dbReference type="InterPro" id="IPR016181">
    <property type="entry name" value="Acyl_CoA_acyltransferase"/>
</dbReference>
<evidence type="ECO:0000256" key="3">
    <source>
        <dbReference type="ARBA" id="ARBA00023315"/>
    </source>
</evidence>
<dbReference type="InterPro" id="IPR039135">
    <property type="entry name" value="NAT9-like"/>
</dbReference>
<dbReference type="EMBL" id="JABXXO010000003">
    <property type="protein sequence ID" value="KAF7782984.1"/>
    <property type="molecule type" value="Genomic_DNA"/>
</dbReference>
<organism evidence="5 6">
    <name type="scientific">Agaricus bisporus var. burnettii</name>
    <dbReference type="NCBI Taxonomy" id="192524"/>
    <lineage>
        <taxon>Eukaryota</taxon>
        <taxon>Fungi</taxon>
        <taxon>Dikarya</taxon>
        <taxon>Basidiomycota</taxon>
        <taxon>Agaricomycotina</taxon>
        <taxon>Agaricomycetes</taxon>
        <taxon>Agaricomycetidae</taxon>
        <taxon>Agaricales</taxon>
        <taxon>Agaricineae</taxon>
        <taxon>Agaricaceae</taxon>
        <taxon>Agaricus</taxon>
    </lineage>
</organism>
<protein>
    <recommendedName>
        <fullName evidence="4">N-acetyltransferase domain-containing protein</fullName>
    </recommendedName>
</protein>
<dbReference type="Pfam" id="PF13302">
    <property type="entry name" value="Acetyltransf_3"/>
    <property type="match status" value="1"/>
</dbReference>
<dbReference type="InterPro" id="IPR000182">
    <property type="entry name" value="GNAT_dom"/>
</dbReference>
<evidence type="ECO:0000313" key="5">
    <source>
        <dbReference type="EMBL" id="KAF7782984.1"/>
    </source>
</evidence>
<reference evidence="5 6" key="1">
    <citation type="journal article" name="Sci. Rep.">
        <title>Telomere-to-telomere assembled and centromere annotated genomes of the two main subspecies of the button mushroom Agaricus bisporus reveal especially polymorphic chromosome ends.</title>
        <authorList>
            <person name="Sonnenberg A.S.M."/>
            <person name="Sedaghat-Telgerd N."/>
            <person name="Lavrijssen B."/>
            <person name="Ohm R.A."/>
            <person name="Hendrickx P.M."/>
            <person name="Scholtmeijer K."/>
            <person name="Baars J.J.P."/>
            <person name="van Peer A."/>
        </authorList>
    </citation>
    <scope>NUCLEOTIDE SEQUENCE [LARGE SCALE GENOMIC DNA]</scope>
    <source>
        <strain evidence="5 6">H119_p4</strain>
    </source>
</reference>
<gene>
    <name evidence="5" type="ORF">Agabi119p4_2360</name>
</gene>
<evidence type="ECO:0000256" key="2">
    <source>
        <dbReference type="ARBA" id="ARBA00022679"/>
    </source>
</evidence>
<keyword evidence="3" id="KW-0012">Acyltransferase</keyword>
<evidence type="ECO:0000256" key="1">
    <source>
        <dbReference type="ARBA" id="ARBA00009342"/>
    </source>
</evidence>
<accession>A0A8H7KJW6</accession>
<dbReference type="PANTHER" id="PTHR13256">
    <property type="entry name" value="N-ACETYLTRANSFERASE 9"/>
    <property type="match status" value="1"/>
</dbReference>
<name>A0A8H7KJW6_AGABI</name>
<sequence>MKENIDTVLLGNRVVLLPYRTYHVPKYHEWMLDPQIRDLTASEPLSLEEEYDMQQKWQNDEDKLTFIILARQADDQLPNGLGLSSLTAPVLPEDSKVKSLPMVGDVNLFLKGTRPGSAHSVQETGDDDDDFEVEIEIMIAGNYFFLYCQQQTNFDFLYLYAERAYWRQGFALESILLLLGYAMGKGSNFVTSSLSHTGLQPFLNYIQTVQAPLSLTNIITPDRLVVRISDSNEPSIRLFEKLGFKTTKKVEIFQEVEMRWRKPETGMI</sequence>
<proteinExistence type="inferred from homology"/>
<dbReference type="AlphaFoldDB" id="A0A8H7KJW6"/>
<feature type="domain" description="N-acetyltransferase" evidence="4">
    <location>
        <begin position="13"/>
        <end position="245"/>
    </location>
</feature>
<comment type="similarity">
    <text evidence="1">Belongs to the acetyltransferase family. GNAT subfamily.</text>
</comment>
<dbReference type="Gene3D" id="3.40.630.30">
    <property type="match status" value="1"/>
</dbReference>
<dbReference type="Proteomes" id="UP000629468">
    <property type="component" value="Unassembled WGS sequence"/>
</dbReference>